<dbReference type="STRING" id="709839.TSA66_00985"/>
<proteinExistence type="predicted"/>
<dbReference type="EMBL" id="JWJG01000010">
    <property type="protein sequence ID" value="KIF84064.1"/>
    <property type="molecule type" value="Genomic_DNA"/>
</dbReference>
<sequence length="136" mass="15557">MSAKEKKIWRHVTQALHEYGLIHRTDAMMLTIICRTFVNWVDAEDELDRVKRDNGGSHIRESKNGYRAPDPAYYMARDYKKQLLAWLPEAALTIPSFHKIKGEAIGDGPQGSLFDDPIEKFRSQKAAIGMRIVGKK</sequence>
<evidence type="ECO:0000313" key="2">
    <source>
        <dbReference type="EMBL" id="KIF83570.1"/>
    </source>
</evidence>
<gene>
    <name evidence="3" type="ORF">TSA66_00985</name>
    <name evidence="1" type="ORF">TSA66_08050</name>
    <name evidence="2" type="ORF">TSA66_08295</name>
</gene>
<evidence type="ECO:0000313" key="4">
    <source>
        <dbReference type="Proteomes" id="UP000031572"/>
    </source>
</evidence>
<comment type="caution">
    <text evidence="2">The sequence shown here is derived from an EMBL/GenBank/DDBJ whole genome shotgun (WGS) entry which is preliminary data.</text>
</comment>
<reference evidence="2 4" key="1">
    <citation type="submission" date="2014-12" db="EMBL/GenBank/DDBJ databases">
        <title>Denitrispirillum autotrophicum gen. nov., sp. nov., Denitrifying, Facultatively Autotrophic Bacteria Isolated from Rice Paddy Soil.</title>
        <authorList>
            <person name="Ishii S."/>
            <person name="Ashida N."/>
            <person name="Ohno H."/>
            <person name="Otsuka S."/>
            <person name="Yokota A."/>
            <person name="Senoo K."/>
        </authorList>
    </citation>
    <scope>NUCLEOTIDE SEQUENCE [LARGE SCALE GENOMIC DNA]</scope>
    <source>
        <strain evidence="2 4">TSA66</strain>
    </source>
</reference>
<protein>
    <recommendedName>
        <fullName evidence="5">Terminase</fullName>
    </recommendedName>
</protein>
<dbReference type="AlphaFoldDB" id="A0A0C2BQK8"/>
<dbReference type="EMBL" id="JWJG01000028">
    <property type="protein sequence ID" value="KIF83566.1"/>
    <property type="molecule type" value="Genomic_DNA"/>
</dbReference>
<accession>A0A0C2BQK8</accession>
<dbReference type="EMBL" id="JWJG01000028">
    <property type="protein sequence ID" value="KIF83570.1"/>
    <property type="molecule type" value="Genomic_DNA"/>
</dbReference>
<evidence type="ECO:0000313" key="1">
    <source>
        <dbReference type="EMBL" id="KIF83566.1"/>
    </source>
</evidence>
<dbReference type="Pfam" id="PF05119">
    <property type="entry name" value="Terminase_4"/>
    <property type="match status" value="1"/>
</dbReference>
<organism evidence="2 4">
    <name type="scientific">Noviherbaspirillum autotrophicum</name>
    <dbReference type="NCBI Taxonomy" id="709839"/>
    <lineage>
        <taxon>Bacteria</taxon>
        <taxon>Pseudomonadati</taxon>
        <taxon>Pseudomonadota</taxon>
        <taxon>Betaproteobacteria</taxon>
        <taxon>Burkholderiales</taxon>
        <taxon>Oxalobacteraceae</taxon>
        <taxon>Noviherbaspirillum</taxon>
    </lineage>
</organism>
<dbReference type="Proteomes" id="UP000031572">
    <property type="component" value="Unassembled WGS sequence"/>
</dbReference>
<keyword evidence="4" id="KW-1185">Reference proteome</keyword>
<evidence type="ECO:0000313" key="3">
    <source>
        <dbReference type="EMBL" id="KIF84064.1"/>
    </source>
</evidence>
<evidence type="ECO:0008006" key="5">
    <source>
        <dbReference type="Google" id="ProtNLM"/>
    </source>
</evidence>
<name>A0A0C2BQK8_9BURK</name>
<dbReference type="InterPro" id="IPR006448">
    <property type="entry name" value="Phage_term_ssu_P27"/>
</dbReference>